<dbReference type="EMBL" id="BAAAPF010000142">
    <property type="protein sequence ID" value="GAA2132140.1"/>
    <property type="molecule type" value="Genomic_DNA"/>
</dbReference>
<keyword evidence="5" id="KW-1185">Reference proteome</keyword>
<name>A0ABN2YTI1_9ACTN</name>
<reference evidence="4 5" key="1">
    <citation type="journal article" date="2019" name="Int. J. Syst. Evol. Microbiol.">
        <title>The Global Catalogue of Microorganisms (GCM) 10K type strain sequencing project: providing services to taxonomists for standard genome sequencing and annotation.</title>
        <authorList>
            <consortium name="The Broad Institute Genomics Platform"/>
            <consortium name="The Broad Institute Genome Sequencing Center for Infectious Disease"/>
            <person name="Wu L."/>
            <person name="Ma J."/>
        </authorList>
    </citation>
    <scope>NUCLEOTIDE SEQUENCE [LARGE SCALE GENOMIC DNA]</scope>
    <source>
        <strain evidence="4 5">JCM 15481</strain>
    </source>
</reference>
<organism evidence="4 5">
    <name type="scientific">Streptomyces synnematoformans</name>
    <dbReference type="NCBI Taxonomy" id="415721"/>
    <lineage>
        <taxon>Bacteria</taxon>
        <taxon>Bacillati</taxon>
        <taxon>Actinomycetota</taxon>
        <taxon>Actinomycetes</taxon>
        <taxon>Kitasatosporales</taxon>
        <taxon>Streptomycetaceae</taxon>
        <taxon>Streptomyces</taxon>
    </lineage>
</organism>
<dbReference type="Pfam" id="PF14016">
    <property type="entry name" value="DUF4232"/>
    <property type="match status" value="1"/>
</dbReference>
<sequence>MRPDTRPTRVRRVRVGSPVRLAPLALAGVLLLAGCGAEAADATVDAGGPTVPGNPSPVEVDGVAITLVRTAEDSPKPMRVEFEVTNHGTEAMTYTVTFEVRAPSGEVLSYPETVVESVPAGRTVPGQVDVSRPTAGGDRGTGAQVQVGSVRSVPADEAPSAGGPCPPAGVRLYADEGDAAMGLRVVGLHLENCGTGVHRLNGYPRLELLDEDHEAITGVRIRRGGAPIASGTGADAPPRALALRPGERATTQLVWRNTVQAGEAVNAPYVRVWAKPGAAPVTVTPELDLGTTGELGVGAWQKTTSPRTPAQG</sequence>
<feature type="domain" description="DUF4232" evidence="3">
    <location>
        <begin position="165"/>
        <end position="301"/>
    </location>
</feature>
<evidence type="ECO:0000259" key="3">
    <source>
        <dbReference type="Pfam" id="PF14016"/>
    </source>
</evidence>
<protein>
    <recommendedName>
        <fullName evidence="3">DUF4232 domain-containing protein</fullName>
    </recommendedName>
</protein>
<evidence type="ECO:0000256" key="1">
    <source>
        <dbReference type="SAM" id="MobiDB-lite"/>
    </source>
</evidence>
<keyword evidence="2" id="KW-0732">Signal</keyword>
<dbReference type="PROSITE" id="PS51257">
    <property type="entry name" value="PROKAR_LIPOPROTEIN"/>
    <property type="match status" value="1"/>
</dbReference>
<evidence type="ECO:0000256" key="2">
    <source>
        <dbReference type="SAM" id="SignalP"/>
    </source>
</evidence>
<proteinExistence type="predicted"/>
<dbReference type="Proteomes" id="UP001500443">
    <property type="component" value="Unassembled WGS sequence"/>
</dbReference>
<evidence type="ECO:0000313" key="4">
    <source>
        <dbReference type="EMBL" id="GAA2132140.1"/>
    </source>
</evidence>
<comment type="caution">
    <text evidence="4">The sequence shown here is derived from an EMBL/GenBank/DDBJ whole genome shotgun (WGS) entry which is preliminary data.</text>
</comment>
<feature type="region of interest" description="Disordered" evidence="1">
    <location>
        <begin position="124"/>
        <end position="143"/>
    </location>
</feature>
<accession>A0ABN2YTI1</accession>
<dbReference type="InterPro" id="IPR025326">
    <property type="entry name" value="DUF4232"/>
</dbReference>
<evidence type="ECO:0000313" key="5">
    <source>
        <dbReference type="Proteomes" id="UP001500443"/>
    </source>
</evidence>
<feature type="chain" id="PRO_5046411820" description="DUF4232 domain-containing protein" evidence="2">
    <location>
        <begin position="40"/>
        <end position="312"/>
    </location>
</feature>
<gene>
    <name evidence="4" type="ORF">GCM10009802_40430</name>
</gene>
<feature type="signal peptide" evidence="2">
    <location>
        <begin position="1"/>
        <end position="39"/>
    </location>
</feature>